<dbReference type="InterPro" id="IPR003717">
    <property type="entry name" value="RecO"/>
</dbReference>
<evidence type="ECO:0000256" key="4">
    <source>
        <dbReference type="ARBA" id="ARBA00022763"/>
    </source>
</evidence>
<dbReference type="OrthoDB" id="9804792at2"/>
<comment type="similarity">
    <text evidence="2 8">Belongs to the RecO family.</text>
</comment>
<evidence type="ECO:0000256" key="8">
    <source>
        <dbReference type="HAMAP-Rule" id="MF_00201"/>
    </source>
</evidence>
<evidence type="ECO:0000256" key="2">
    <source>
        <dbReference type="ARBA" id="ARBA00007452"/>
    </source>
</evidence>
<keyword evidence="6 8" id="KW-0234">DNA repair</keyword>
<dbReference type="Pfam" id="PF11967">
    <property type="entry name" value="RecO_N"/>
    <property type="match status" value="1"/>
</dbReference>
<comment type="function">
    <text evidence="1 8">Involved in DNA repair and RecF pathway recombination.</text>
</comment>
<keyword evidence="11" id="KW-1185">Reference proteome</keyword>
<evidence type="ECO:0000256" key="3">
    <source>
        <dbReference type="ARBA" id="ARBA00021310"/>
    </source>
</evidence>
<gene>
    <name evidence="8" type="primary">recO</name>
    <name evidence="10" type="ORF">SAMN04487962_11163</name>
</gene>
<reference evidence="11" key="1">
    <citation type="submission" date="2016-10" db="EMBL/GenBank/DDBJ databases">
        <authorList>
            <person name="Varghese N."/>
            <person name="Submissions S."/>
        </authorList>
    </citation>
    <scope>NUCLEOTIDE SEQUENCE [LARGE SCALE GENOMIC DNA]</scope>
    <source>
        <strain evidence="11">CGMCC 1.6489</strain>
    </source>
</reference>
<name>A0A1I0F079_9GAMM</name>
<protein>
    <recommendedName>
        <fullName evidence="3 8">DNA repair protein RecO</fullName>
    </recommendedName>
    <alternativeName>
        <fullName evidence="7 8">Recombination protein O</fullName>
    </alternativeName>
</protein>
<dbReference type="Pfam" id="PF02565">
    <property type="entry name" value="RecO_C"/>
    <property type="match status" value="1"/>
</dbReference>
<evidence type="ECO:0000256" key="7">
    <source>
        <dbReference type="ARBA" id="ARBA00033409"/>
    </source>
</evidence>
<dbReference type="HAMAP" id="MF_00201">
    <property type="entry name" value="RecO"/>
    <property type="match status" value="1"/>
</dbReference>
<keyword evidence="4 8" id="KW-0227">DNA damage</keyword>
<accession>A0A1I0F079</accession>
<evidence type="ECO:0000256" key="6">
    <source>
        <dbReference type="ARBA" id="ARBA00023204"/>
    </source>
</evidence>
<dbReference type="Gene3D" id="1.20.1440.120">
    <property type="entry name" value="Recombination protein O, C-terminal domain"/>
    <property type="match status" value="1"/>
</dbReference>
<sequence length="240" mass="26179">MAGQVQQEPAYVLHRRPFRETSLLVDLLTLNHGKVGVVARGANSTRSALKAQLQPFQPLLVDWTGRADLKTLTHTDTRPGVQLGHGTALYSGFYLNEVLQKLLSPFDPVQELFAAYIEALDQLASADGDVEPVLRRFEMALAENLGYGFAWDEATDLGQAVQAGQRYCYDPQQGILATPAEHTRVRGLPGEALLALASGDLHSPEARRVAKQVMRSLTDFLLQGKPLNSRALFGGRSGST</sequence>
<evidence type="ECO:0000313" key="11">
    <source>
        <dbReference type="Proteomes" id="UP000198762"/>
    </source>
</evidence>
<dbReference type="NCBIfam" id="TIGR00613">
    <property type="entry name" value="reco"/>
    <property type="match status" value="1"/>
</dbReference>
<dbReference type="InterPro" id="IPR042242">
    <property type="entry name" value="RecO_C"/>
</dbReference>
<dbReference type="SUPFAM" id="SSF50249">
    <property type="entry name" value="Nucleic acid-binding proteins"/>
    <property type="match status" value="1"/>
</dbReference>
<dbReference type="Gene3D" id="2.40.50.140">
    <property type="entry name" value="Nucleic acid-binding proteins"/>
    <property type="match status" value="1"/>
</dbReference>
<evidence type="ECO:0000256" key="5">
    <source>
        <dbReference type="ARBA" id="ARBA00023172"/>
    </source>
</evidence>
<feature type="domain" description="DNA replication/recombination mediator RecO N-terminal" evidence="9">
    <location>
        <begin position="7"/>
        <end position="75"/>
    </location>
</feature>
<keyword evidence="5 8" id="KW-0233">DNA recombination</keyword>
<dbReference type="InterPro" id="IPR037278">
    <property type="entry name" value="ARFGAP/RecO"/>
</dbReference>
<evidence type="ECO:0000313" key="10">
    <source>
        <dbReference type="EMBL" id="SET51035.1"/>
    </source>
</evidence>
<evidence type="ECO:0000256" key="1">
    <source>
        <dbReference type="ARBA" id="ARBA00003065"/>
    </source>
</evidence>
<dbReference type="RefSeq" id="WP_091852399.1">
    <property type="nucleotide sequence ID" value="NZ_FOHZ01000011.1"/>
</dbReference>
<dbReference type="SUPFAM" id="SSF57863">
    <property type="entry name" value="ArfGap/RecO-like zinc finger"/>
    <property type="match status" value="1"/>
</dbReference>
<dbReference type="STRING" id="430453.SAMN04487962_11163"/>
<dbReference type="Proteomes" id="UP000198762">
    <property type="component" value="Unassembled WGS sequence"/>
</dbReference>
<dbReference type="GO" id="GO:0006310">
    <property type="term" value="P:DNA recombination"/>
    <property type="evidence" value="ECO:0007669"/>
    <property type="project" value="UniProtKB-UniRule"/>
</dbReference>
<dbReference type="InterPro" id="IPR012340">
    <property type="entry name" value="NA-bd_OB-fold"/>
</dbReference>
<evidence type="ECO:0000259" key="9">
    <source>
        <dbReference type="Pfam" id="PF11967"/>
    </source>
</evidence>
<dbReference type="PANTHER" id="PTHR33991:SF1">
    <property type="entry name" value="DNA REPAIR PROTEIN RECO"/>
    <property type="match status" value="1"/>
</dbReference>
<dbReference type="GO" id="GO:0006302">
    <property type="term" value="P:double-strand break repair"/>
    <property type="evidence" value="ECO:0007669"/>
    <property type="project" value="TreeGrafter"/>
</dbReference>
<dbReference type="EMBL" id="FOHZ01000011">
    <property type="protein sequence ID" value="SET51035.1"/>
    <property type="molecule type" value="Genomic_DNA"/>
</dbReference>
<proteinExistence type="inferred from homology"/>
<dbReference type="GO" id="GO:0043590">
    <property type="term" value="C:bacterial nucleoid"/>
    <property type="evidence" value="ECO:0007669"/>
    <property type="project" value="TreeGrafter"/>
</dbReference>
<dbReference type="PANTHER" id="PTHR33991">
    <property type="entry name" value="DNA REPAIR PROTEIN RECO"/>
    <property type="match status" value="1"/>
</dbReference>
<organism evidence="10 11">
    <name type="scientific">Marinobacter segnicrescens</name>
    <dbReference type="NCBI Taxonomy" id="430453"/>
    <lineage>
        <taxon>Bacteria</taxon>
        <taxon>Pseudomonadati</taxon>
        <taxon>Pseudomonadota</taxon>
        <taxon>Gammaproteobacteria</taxon>
        <taxon>Pseudomonadales</taxon>
        <taxon>Marinobacteraceae</taxon>
        <taxon>Marinobacter</taxon>
    </lineage>
</organism>
<dbReference type="AlphaFoldDB" id="A0A1I0F079"/>
<dbReference type="InterPro" id="IPR022572">
    <property type="entry name" value="DNA_rep/recomb_RecO_N"/>
</dbReference>